<proteinExistence type="predicted"/>
<evidence type="ECO:0000313" key="3">
    <source>
        <dbReference type="EMBL" id="DAF48038.1"/>
    </source>
</evidence>
<dbReference type="EMBL" id="BK032562">
    <property type="protein sequence ID" value="DAF48038.1"/>
    <property type="molecule type" value="Genomic_DNA"/>
</dbReference>
<accession>A0A8S5SAT3</accession>
<keyword evidence="2" id="KW-1133">Transmembrane helix</keyword>
<organism evidence="3">
    <name type="scientific">Siphoviridae sp. ctgaY24</name>
    <dbReference type="NCBI Taxonomy" id="2827911"/>
    <lineage>
        <taxon>Viruses</taxon>
        <taxon>Duplodnaviria</taxon>
        <taxon>Heunggongvirae</taxon>
        <taxon>Uroviricota</taxon>
        <taxon>Caudoviricetes</taxon>
    </lineage>
</organism>
<name>A0A8S5SAT3_9CAUD</name>
<reference evidence="3" key="1">
    <citation type="journal article" date="2021" name="Proc. Natl. Acad. Sci. U.S.A.">
        <title>A Catalog of Tens of Thousands of Viruses from Human Metagenomes Reveals Hidden Associations with Chronic Diseases.</title>
        <authorList>
            <person name="Tisza M.J."/>
            <person name="Buck C.B."/>
        </authorList>
    </citation>
    <scope>NUCLEOTIDE SEQUENCE</scope>
    <source>
        <strain evidence="3">CtgaY24</strain>
    </source>
</reference>
<evidence type="ECO:0000256" key="2">
    <source>
        <dbReference type="SAM" id="Phobius"/>
    </source>
</evidence>
<feature type="transmembrane region" description="Helical" evidence="2">
    <location>
        <begin position="74"/>
        <end position="95"/>
    </location>
</feature>
<keyword evidence="2" id="KW-0472">Membrane</keyword>
<protein>
    <submittedName>
        <fullName evidence="3">Uncharacterized protein</fullName>
    </submittedName>
</protein>
<keyword evidence="2" id="KW-0812">Transmembrane</keyword>
<feature type="region of interest" description="Disordered" evidence="1">
    <location>
        <begin position="98"/>
        <end position="119"/>
    </location>
</feature>
<evidence type="ECO:0000256" key="1">
    <source>
        <dbReference type="SAM" id="MobiDB-lite"/>
    </source>
</evidence>
<sequence>MKKICSILVIAIGITLFVIGYTTKIPSKNLTTFSILEGDKYSAIDEYVGGDAYNYIIGASLVSGKIAAAKIERVIFISTGSLIFSIGIIGFAFSFKTKEKKPKEKKDVGEQGDLSQTNE</sequence>